<gene>
    <name evidence="4" type="ORF">niasHS_002764</name>
</gene>
<dbReference type="Gene3D" id="1.10.10.60">
    <property type="entry name" value="Homeodomain-like"/>
    <property type="match status" value="2"/>
</dbReference>
<name>A0ABD2K2J9_HETSC</name>
<keyword evidence="5" id="KW-1185">Reference proteome</keyword>
<feature type="domain" description="HTH CENPB-type" evidence="3">
    <location>
        <begin position="299"/>
        <end position="399"/>
    </location>
</feature>
<evidence type="ECO:0000259" key="3">
    <source>
        <dbReference type="SMART" id="SM00674"/>
    </source>
</evidence>
<dbReference type="PANTHER" id="PTHR33215:SF13">
    <property type="entry name" value="PROTEIN DISTAL ANTENNA"/>
    <property type="match status" value="1"/>
</dbReference>
<feature type="region of interest" description="Disordered" evidence="2">
    <location>
        <begin position="401"/>
        <end position="423"/>
    </location>
</feature>
<sequence>MDLFSVQSMINNGECPAADPCFSSSSSSPSSNASLHFRLPPPALSPFEFPLGQMPTSSSSYFSSSPGNAFLPSLLPSAASAVSDLLQVDPELLQSLAHQLGTFSPSFFGTASSSASSSFPSSSSNPSSASPPLNALLLVLLQQQFRALSNGQSGAAFPSVLPLCVPPDFRPLFPADWTTKDAAANALNCFTTMPSSEQQQQMPFSDFSASSSGSCSGSVEHSPGGASKAFGGGTAHRLSYPREFKLLVLKSFWANGQNKYRTCKEFQITKSMLNGWLQKADRIRRSRPGSLKSGRSGRRPQFPKIEQQLFELVQHQLTAGERASNKWIRKMAKKLTTAGTENANGKRMKEDKEKEGEKERMDEEQRGEDREAEGGKERCQFSERWLNNFKRRYGIQTTMEGTVNAEGDEETEDDEAERERRGGDTILVEAISPPLSPCPIRTTDELWQNEEQWRSIAWEICASNDRLPIQAFYDRFPKVLQQTNGGKRERNGAKNGH</sequence>
<reference evidence="4 5" key="1">
    <citation type="submission" date="2024-10" db="EMBL/GenBank/DDBJ databases">
        <authorList>
            <person name="Kim D."/>
        </authorList>
    </citation>
    <scope>NUCLEOTIDE SEQUENCE [LARGE SCALE GENOMIC DNA]</scope>
    <source>
        <strain evidence="4">Taebaek</strain>
    </source>
</reference>
<evidence type="ECO:0000256" key="2">
    <source>
        <dbReference type="SAM" id="MobiDB-lite"/>
    </source>
</evidence>
<dbReference type="InterPro" id="IPR051839">
    <property type="entry name" value="RD_transcriptional_regulator"/>
</dbReference>
<evidence type="ECO:0000256" key="1">
    <source>
        <dbReference type="ARBA" id="ARBA00023125"/>
    </source>
</evidence>
<proteinExistence type="predicted"/>
<dbReference type="AlphaFoldDB" id="A0ABD2K2J9"/>
<dbReference type="GO" id="GO:0003677">
    <property type="term" value="F:DNA binding"/>
    <property type="evidence" value="ECO:0007669"/>
    <property type="project" value="UniProtKB-KW"/>
</dbReference>
<evidence type="ECO:0000313" key="5">
    <source>
        <dbReference type="Proteomes" id="UP001620645"/>
    </source>
</evidence>
<dbReference type="InterPro" id="IPR006600">
    <property type="entry name" value="HTH_CenpB_DNA-bd_dom"/>
</dbReference>
<dbReference type="PANTHER" id="PTHR33215">
    <property type="entry name" value="PROTEIN DISTAL ANTENNA"/>
    <property type="match status" value="1"/>
</dbReference>
<feature type="compositionally biased region" description="Basic and acidic residues" evidence="2">
    <location>
        <begin position="347"/>
        <end position="377"/>
    </location>
</feature>
<organism evidence="4 5">
    <name type="scientific">Heterodera schachtii</name>
    <name type="common">Sugarbeet cyst nematode worm</name>
    <name type="synonym">Tylenchus schachtii</name>
    <dbReference type="NCBI Taxonomy" id="97005"/>
    <lineage>
        <taxon>Eukaryota</taxon>
        <taxon>Metazoa</taxon>
        <taxon>Ecdysozoa</taxon>
        <taxon>Nematoda</taxon>
        <taxon>Chromadorea</taxon>
        <taxon>Rhabditida</taxon>
        <taxon>Tylenchina</taxon>
        <taxon>Tylenchomorpha</taxon>
        <taxon>Tylenchoidea</taxon>
        <taxon>Heteroderidae</taxon>
        <taxon>Heteroderinae</taxon>
        <taxon>Heterodera</taxon>
    </lineage>
</organism>
<feature type="compositionally biased region" description="Acidic residues" evidence="2">
    <location>
        <begin position="406"/>
        <end position="416"/>
    </location>
</feature>
<protein>
    <recommendedName>
        <fullName evidence="3">HTH CENPB-type domain-containing protein</fullName>
    </recommendedName>
</protein>
<dbReference type="Proteomes" id="UP001620645">
    <property type="component" value="Unassembled WGS sequence"/>
</dbReference>
<accession>A0ABD2K2J9</accession>
<comment type="caution">
    <text evidence="4">The sequence shown here is derived from an EMBL/GenBank/DDBJ whole genome shotgun (WGS) entry which is preliminary data.</text>
</comment>
<keyword evidence="1" id="KW-0238">DNA-binding</keyword>
<dbReference type="EMBL" id="JBICCN010000056">
    <property type="protein sequence ID" value="KAL3097048.1"/>
    <property type="molecule type" value="Genomic_DNA"/>
</dbReference>
<feature type="region of interest" description="Disordered" evidence="2">
    <location>
        <begin position="335"/>
        <end position="377"/>
    </location>
</feature>
<evidence type="ECO:0000313" key="4">
    <source>
        <dbReference type="EMBL" id="KAL3097048.1"/>
    </source>
</evidence>
<feature type="region of interest" description="Disordered" evidence="2">
    <location>
        <begin position="279"/>
        <end position="302"/>
    </location>
</feature>
<dbReference type="SMART" id="SM00674">
    <property type="entry name" value="CENPB"/>
    <property type="match status" value="1"/>
</dbReference>